<feature type="non-terminal residue" evidence="1">
    <location>
        <position position="1"/>
    </location>
</feature>
<gene>
    <name evidence="1" type="ORF">EMCG_01845</name>
</gene>
<dbReference type="VEuPathDB" id="FungiDB:EMCG_01845"/>
<dbReference type="Proteomes" id="UP000034164">
    <property type="component" value="Unassembled WGS sequence"/>
</dbReference>
<name>A0A0G2J9E7_9EURO</name>
<reference evidence="2" key="1">
    <citation type="journal article" date="2015" name="PLoS Genet.">
        <title>The dynamic genome and transcriptome of the human fungal pathogen Blastomyces and close relative Emmonsia.</title>
        <authorList>
            <person name="Munoz J.F."/>
            <person name="Gauthier G.M."/>
            <person name="Desjardins C.A."/>
            <person name="Gallo J.E."/>
            <person name="Holder J."/>
            <person name="Sullivan T.D."/>
            <person name="Marty A.J."/>
            <person name="Carmen J.C."/>
            <person name="Chen Z."/>
            <person name="Ding L."/>
            <person name="Gujja S."/>
            <person name="Magrini V."/>
            <person name="Misas E."/>
            <person name="Mitreva M."/>
            <person name="Priest M."/>
            <person name="Saif S."/>
            <person name="Whiston E.A."/>
            <person name="Young S."/>
            <person name="Zeng Q."/>
            <person name="Goldman W.E."/>
            <person name="Mardis E.R."/>
            <person name="Taylor J.W."/>
            <person name="McEwen J.G."/>
            <person name="Clay O.K."/>
            <person name="Klein B.S."/>
            <person name="Cuomo C.A."/>
        </authorList>
    </citation>
    <scope>NUCLEOTIDE SEQUENCE [LARGE SCALE GENOMIC DNA]</scope>
    <source>
        <strain evidence="2">UAMH 3008</strain>
    </source>
</reference>
<evidence type="ECO:0000313" key="1">
    <source>
        <dbReference type="EMBL" id="KKZ63851.1"/>
    </source>
</evidence>
<dbReference type="EMBL" id="LCZI01000908">
    <property type="protein sequence ID" value="KKZ63851.1"/>
    <property type="molecule type" value="Genomic_DNA"/>
</dbReference>
<dbReference type="AlphaFoldDB" id="A0A0G2J9E7"/>
<feature type="non-terminal residue" evidence="1">
    <location>
        <position position="84"/>
    </location>
</feature>
<organism evidence="1 2">
    <name type="scientific">[Emmonsia] crescens</name>
    <dbReference type="NCBI Taxonomy" id="73230"/>
    <lineage>
        <taxon>Eukaryota</taxon>
        <taxon>Fungi</taxon>
        <taxon>Dikarya</taxon>
        <taxon>Ascomycota</taxon>
        <taxon>Pezizomycotina</taxon>
        <taxon>Eurotiomycetes</taxon>
        <taxon>Eurotiomycetidae</taxon>
        <taxon>Onygenales</taxon>
        <taxon>Ajellomycetaceae</taxon>
        <taxon>Emergomyces</taxon>
    </lineage>
</organism>
<sequence>KKNLDVMLLSRNPKLKTVEGENLVVACIRKNSNSARLFRFFRFFHSFCFFHSSHYLHIHQSSCSLFRNTVPPTLLNKDPLIKSL</sequence>
<proteinExistence type="predicted"/>
<comment type="caution">
    <text evidence="1">The sequence shown here is derived from an EMBL/GenBank/DDBJ whole genome shotgun (WGS) entry which is preliminary data.</text>
</comment>
<protein>
    <submittedName>
        <fullName evidence="1">Uncharacterized protein</fullName>
    </submittedName>
</protein>
<evidence type="ECO:0000313" key="2">
    <source>
        <dbReference type="Proteomes" id="UP000034164"/>
    </source>
</evidence>
<accession>A0A0G2J9E7</accession>